<reference evidence="3" key="1">
    <citation type="journal article" date="2014" name="Science">
        <title>Ancient hybridizations among the ancestral genomes of bread wheat.</title>
        <authorList>
            <consortium name="International Wheat Genome Sequencing Consortium,"/>
            <person name="Marcussen T."/>
            <person name="Sandve S.R."/>
            <person name="Heier L."/>
            <person name="Spannagl M."/>
            <person name="Pfeifer M."/>
            <person name="Jakobsen K.S."/>
            <person name="Wulff B.B."/>
            <person name="Steuernagel B."/>
            <person name="Mayer K.F."/>
            <person name="Olsen O.A."/>
        </authorList>
    </citation>
    <scope>NUCLEOTIDE SEQUENCE [LARGE SCALE GENOMIC DNA]</scope>
    <source>
        <strain evidence="3">cv. AL8/78</strain>
    </source>
</reference>
<protein>
    <submittedName>
        <fullName evidence="2">Uncharacterized protein</fullName>
    </submittedName>
</protein>
<feature type="compositionally biased region" description="Low complexity" evidence="1">
    <location>
        <begin position="132"/>
        <end position="159"/>
    </location>
</feature>
<evidence type="ECO:0000256" key="1">
    <source>
        <dbReference type="SAM" id="MobiDB-lite"/>
    </source>
</evidence>
<evidence type="ECO:0000313" key="2">
    <source>
        <dbReference type="EnsemblPlants" id="AET1Gv20319200.3"/>
    </source>
</evidence>
<reference evidence="2" key="3">
    <citation type="journal article" date="2017" name="Nature">
        <title>Genome sequence of the progenitor of the wheat D genome Aegilops tauschii.</title>
        <authorList>
            <person name="Luo M.C."/>
            <person name="Gu Y.Q."/>
            <person name="Puiu D."/>
            <person name="Wang H."/>
            <person name="Twardziok S.O."/>
            <person name="Deal K.R."/>
            <person name="Huo N."/>
            <person name="Zhu T."/>
            <person name="Wang L."/>
            <person name="Wang Y."/>
            <person name="McGuire P.E."/>
            <person name="Liu S."/>
            <person name="Long H."/>
            <person name="Ramasamy R.K."/>
            <person name="Rodriguez J.C."/>
            <person name="Van S.L."/>
            <person name="Yuan L."/>
            <person name="Wang Z."/>
            <person name="Xia Z."/>
            <person name="Xiao L."/>
            <person name="Anderson O.D."/>
            <person name="Ouyang S."/>
            <person name="Liang Y."/>
            <person name="Zimin A.V."/>
            <person name="Pertea G."/>
            <person name="Qi P."/>
            <person name="Bennetzen J.L."/>
            <person name="Dai X."/>
            <person name="Dawson M.W."/>
            <person name="Muller H.G."/>
            <person name="Kugler K."/>
            <person name="Rivarola-Duarte L."/>
            <person name="Spannagl M."/>
            <person name="Mayer K.F.X."/>
            <person name="Lu F.H."/>
            <person name="Bevan M.W."/>
            <person name="Leroy P."/>
            <person name="Li P."/>
            <person name="You F.M."/>
            <person name="Sun Q."/>
            <person name="Liu Z."/>
            <person name="Lyons E."/>
            <person name="Wicker T."/>
            <person name="Salzberg S.L."/>
            <person name="Devos K.M."/>
            <person name="Dvorak J."/>
        </authorList>
    </citation>
    <scope>NUCLEOTIDE SEQUENCE [LARGE SCALE GENOMIC DNA]</scope>
    <source>
        <strain evidence="2">cv. AL8/78</strain>
    </source>
</reference>
<dbReference type="AlphaFoldDB" id="A0A452Y752"/>
<sequence>MAQPTNRPIKSYPTTRGRLQTLPPWPPPLDTLRRRKGESTMYTARKKIQKDKGLEPSEFEDSVAQVARKPSRLTSLLLRVVSALRVSPPRFRVCRHSSTWRMAARSSRATLKTSTSTPRSRWMLQGTGRPWSSTCRTGSARTSGRSTSGSSGSSRRSSAARMLLLLQQGGL</sequence>
<evidence type="ECO:0000313" key="3">
    <source>
        <dbReference type="Proteomes" id="UP000015105"/>
    </source>
</evidence>
<name>A0A452Y752_AEGTS</name>
<feature type="region of interest" description="Disordered" evidence="1">
    <location>
        <begin position="1"/>
        <end position="41"/>
    </location>
</feature>
<organism evidence="2 3">
    <name type="scientific">Aegilops tauschii subsp. strangulata</name>
    <name type="common">Goatgrass</name>
    <dbReference type="NCBI Taxonomy" id="200361"/>
    <lineage>
        <taxon>Eukaryota</taxon>
        <taxon>Viridiplantae</taxon>
        <taxon>Streptophyta</taxon>
        <taxon>Embryophyta</taxon>
        <taxon>Tracheophyta</taxon>
        <taxon>Spermatophyta</taxon>
        <taxon>Magnoliopsida</taxon>
        <taxon>Liliopsida</taxon>
        <taxon>Poales</taxon>
        <taxon>Poaceae</taxon>
        <taxon>BOP clade</taxon>
        <taxon>Pooideae</taxon>
        <taxon>Triticodae</taxon>
        <taxon>Triticeae</taxon>
        <taxon>Triticinae</taxon>
        <taxon>Aegilops</taxon>
    </lineage>
</organism>
<reference evidence="2" key="4">
    <citation type="submission" date="2019-03" db="UniProtKB">
        <authorList>
            <consortium name="EnsemblPlants"/>
        </authorList>
    </citation>
    <scope>IDENTIFICATION</scope>
</reference>
<keyword evidence="3" id="KW-1185">Reference proteome</keyword>
<dbReference type="Proteomes" id="UP000015105">
    <property type="component" value="Chromosome 1D"/>
</dbReference>
<feature type="region of interest" description="Disordered" evidence="1">
    <location>
        <begin position="112"/>
        <end position="159"/>
    </location>
</feature>
<dbReference type="EnsemblPlants" id="AET1Gv20319200.3">
    <property type="protein sequence ID" value="AET1Gv20319200.3"/>
    <property type="gene ID" value="AET1Gv20319200"/>
</dbReference>
<accession>A0A452Y752</accession>
<feature type="compositionally biased region" description="Polar residues" evidence="1">
    <location>
        <begin position="1"/>
        <end position="14"/>
    </location>
</feature>
<reference evidence="3" key="2">
    <citation type="journal article" date="2017" name="Nat. Plants">
        <title>The Aegilops tauschii genome reveals multiple impacts of transposons.</title>
        <authorList>
            <person name="Zhao G."/>
            <person name="Zou C."/>
            <person name="Li K."/>
            <person name="Wang K."/>
            <person name="Li T."/>
            <person name="Gao L."/>
            <person name="Zhang X."/>
            <person name="Wang H."/>
            <person name="Yang Z."/>
            <person name="Liu X."/>
            <person name="Jiang W."/>
            <person name="Mao L."/>
            <person name="Kong X."/>
            <person name="Jiao Y."/>
            <person name="Jia J."/>
        </authorList>
    </citation>
    <scope>NUCLEOTIDE SEQUENCE [LARGE SCALE GENOMIC DNA]</scope>
    <source>
        <strain evidence="3">cv. AL8/78</strain>
    </source>
</reference>
<proteinExistence type="predicted"/>
<dbReference type="Gramene" id="AET1Gv20319200.3">
    <property type="protein sequence ID" value="AET1Gv20319200.3"/>
    <property type="gene ID" value="AET1Gv20319200"/>
</dbReference>
<reference evidence="2" key="5">
    <citation type="journal article" date="2021" name="G3 (Bethesda)">
        <title>Aegilops tauschii genome assembly Aet v5.0 features greater sequence contiguity and improved annotation.</title>
        <authorList>
            <person name="Wang L."/>
            <person name="Zhu T."/>
            <person name="Rodriguez J.C."/>
            <person name="Deal K.R."/>
            <person name="Dubcovsky J."/>
            <person name="McGuire P.E."/>
            <person name="Lux T."/>
            <person name="Spannagl M."/>
            <person name="Mayer K.F.X."/>
            <person name="Baldrich P."/>
            <person name="Meyers B.C."/>
            <person name="Huo N."/>
            <person name="Gu Y.Q."/>
            <person name="Zhou H."/>
            <person name="Devos K.M."/>
            <person name="Bennetzen J.L."/>
            <person name="Unver T."/>
            <person name="Budak H."/>
            <person name="Gulick P.J."/>
            <person name="Galiba G."/>
            <person name="Kalapos B."/>
            <person name="Nelson D.R."/>
            <person name="Li P."/>
            <person name="You F.M."/>
            <person name="Luo M.C."/>
            <person name="Dvorak J."/>
        </authorList>
    </citation>
    <scope>NUCLEOTIDE SEQUENCE [LARGE SCALE GENOMIC DNA]</scope>
    <source>
        <strain evidence="2">cv. AL8/78</strain>
    </source>
</reference>